<evidence type="ECO:0000313" key="2">
    <source>
        <dbReference type="Proteomes" id="UP000830375"/>
    </source>
</evidence>
<accession>A0ABQ8LAP7</accession>
<comment type="caution">
    <text evidence="1">The sequence shown here is derived from an EMBL/GenBank/DDBJ whole genome shotgun (WGS) entry which is preliminary data.</text>
</comment>
<protein>
    <submittedName>
        <fullName evidence="1">Tol-Pal system protein TolB</fullName>
    </submittedName>
</protein>
<name>A0ABQ8LAP7_LABRO</name>
<reference evidence="1 2" key="1">
    <citation type="submission" date="2022-01" db="EMBL/GenBank/DDBJ databases">
        <title>A high-quality chromosome-level genome assembly of rohu carp, Labeo rohita.</title>
        <authorList>
            <person name="Arick M.A. II"/>
            <person name="Hsu C.-Y."/>
            <person name="Magbanua Z."/>
            <person name="Pechanova O."/>
            <person name="Grover C."/>
            <person name="Miller E."/>
            <person name="Thrash A."/>
            <person name="Ezzel L."/>
            <person name="Alam S."/>
            <person name="Benzie J."/>
            <person name="Hamilton M."/>
            <person name="Karsi A."/>
            <person name="Lawrence M.L."/>
            <person name="Peterson D.G."/>
        </authorList>
    </citation>
    <scope>NUCLEOTIDE SEQUENCE [LARGE SCALE GENOMIC DNA]</scope>
    <source>
        <strain evidence="2">BAU-BD-2019</strain>
        <tissue evidence="1">Blood</tissue>
    </source>
</reference>
<dbReference type="Proteomes" id="UP000830375">
    <property type="component" value="Unassembled WGS sequence"/>
</dbReference>
<sequence length="128" mass="14157">MAVLQAYKADLLRDLDEGKGLSPEAVEELCRTIDLALHVTKQTFLPPNGKAMVVVVTMERHQRVNVLDIWTKEKKFLLDAPLLPSGLFGTSVEVVVEKFKEAKVQSAALKKYIPRRSPPGAFEQAGPS</sequence>
<evidence type="ECO:0000313" key="1">
    <source>
        <dbReference type="EMBL" id="KAI2647266.1"/>
    </source>
</evidence>
<keyword evidence="2" id="KW-1185">Reference proteome</keyword>
<gene>
    <name evidence="1" type="ORF">H4Q32_024167</name>
</gene>
<organism evidence="1 2">
    <name type="scientific">Labeo rohita</name>
    <name type="common">Indian major carp</name>
    <name type="synonym">Cyprinus rohita</name>
    <dbReference type="NCBI Taxonomy" id="84645"/>
    <lineage>
        <taxon>Eukaryota</taxon>
        <taxon>Metazoa</taxon>
        <taxon>Chordata</taxon>
        <taxon>Craniata</taxon>
        <taxon>Vertebrata</taxon>
        <taxon>Euteleostomi</taxon>
        <taxon>Actinopterygii</taxon>
        <taxon>Neopterygii</taxon>
        <taxon>Teleostei</taxon>
        <taxon>Ostariophysi</taxon>
        <taxon>Cypriniformes</taxon>
        <taxon>Cyprinidae</taxon>
        <taxon>Labeoninae</taxon>
        <taxon>Labeonini</taxon>
        <taxon>Labeo</taxon>
    </lineage>
</organism>
<dbReference type="EMBL" id="JACTAM010000466">
    <property type="protein sequence ID" value="KAI2647266.1"/>
    <property type="molecule type" value="Genomic_DNA"/>
</dbReference>
<proteinExistence type="predicted"/>